<dbReference type="NCBIfam" id="TIGR01280">
    <property type="entry name" value="xseB"/>
    <property type="match status" value="1"/>
</dbReference>
<dbReference type="SUPFAM" id="SSF116842">
    <property type="entry name" value="XseB-like"/>
    <property type="match status" value="1"/>
</dbReference>
<dbReference type="Pfam" id="PF02609">
    <property type="entry name" value="Exonuc_VII_S"/>
    <property type="match status" value="1"/>
</dbReference>
<dbReference type="InterPro" id="IPR003761">
    <property type="entry name" value="Exonuc_VII_S"/>
</dbReference>
<dbReference type="GO" id="GO:0009318">
    <property type="term" value="C:exodeoxyribonuclease VII complex"/>
    <property type="evidence" value="ECO:0007669"/>
    <property type="project" value="UniProtKB-UniRule"/>
</dbReference>
<comment type="similarity">
    <text evidence="1 6">Belongs to the XseB family.</text>
</comment>
<reference evidence="7 8" key="1">
    <citation type="submission" date="2018-01" db="EMBL/GenBank/DDBJ databases">
        <title>Metagenomic assembled genomes from two thermal pools in the Uzon Caldera, Kamchatka, Russia.</title>
        <authorList>
            <person name="Wilkins L."/>
            <person name="Ettinger C."/>
        </authorList>
    </citation>
    <scope>NUCLEOTIDE SEQUENCE [LARGE SCALE GENOMIC DNA]</scope>
    <source>
        <strain evidence="7">ZAV-02</strain>
    </source>
</reference>
<comment type="caution">
    <text evidence="7">The sequence shown here is derived from an EMBL/GenBank/DDBJ whole genome shotgun (WGS) entry which is preliminary data.</text>
</comment>
<keyword evidence="3 6" id="KW-0540">Nuclease</keyword>
<evidence type="ECO:0000256" key="3">
    <source>
        <dbReference type="ARBA" id="ARBA00022722"/>
    </source>
</evidence>
<evidence type="ECO:0000256" key="5">
    <source>
        <dbReference type="ARBA" id="ARBA00022839"/>
    </source>
</evidence>
<keyword evidence="4 6" id="KW-0378">Hydrolase</keyword>
<evidence type="ECO:0000313" key="7">
    <source>
        <dbReference type="EMBL" id="PMP81998.1"/>
    </source>
</evidence>
<comment type="subunit">
    <text evidence="6">Heterooligomer composed of large and small subunits.</text>
</comment>
<evidence type="ECO:0000313" key="8">
    <source>
        <dbReference type="Proteomes" id="UP000243376"/>
    </source>
</evidence>
<dbReference type="PIRSF" id="PIRSF006488">
    <property type="entry name" value="Exonuc_VII_S"/>
    <property type="match status" value="1"/>
</dbReference>
<dbReference type="GO" id="GO:0006308">
    <property type="term" value="P:DNA catabolic process"/>
    <property type="evidence" value="ECO:0007669"/>
    <property type="project" value="UniProtKB-UniRule"/>
</dbReference>
<dbReference type="Gene3D" id="1.10.287.1040">
    <property type="entry name" value="Exonuclease VII, small subunit"/>
    <property type="match status" value="1"/>
</dbReference>
<gene>
    <name evidence="6 7" type="primary">xseB</name>
    <name evidence="7" type="ORF">C0184_07470</name>
</gene>
<dbReference type="PANTHER" id="PTHR34137">
    <property type="entry name" value="EXODEOXYRIBONUCLEASE 7 SMALL SUBUNIT"/>
    <property type="match status" value="1"/>
</dbReference>
<evidence type="ECO:0000256" key="1">
    <source>
        <dbReference type="ARBA" id="ARBA00009998"/>
    </source>
</evidence>
<dbReference type="InterPro" id="IPR037004">
    <property type="entry name" value="Exonuc_VII_ssu_sf"/>
</dbReference>
<sequence length="66" mass="7304">MSEQTAVEQYETLLAELQTVVERLEQGELSLAEALRLYERGAELAAACQQLLDAAELRVRQLEGVG</sequence>
<dbReference type="GO" id="GO:0005829">
    <property type="term" value="C:cytosol"/>
    <property type="evidence" value="ECO:0007669"/>
    <property type="project" value="TreeGrafter"/>
</dbReference>
<keyword evidence="2 6" id="KW-0963">Cytoplasm</keyword>
<keyword evidence="5 6" id="KW-0269">Exonuclease</keyword>
<dbReference type="AlphaFoldDB" id="A0A2J6X5T7"/>
<protein>
    <recommendedName>
        <fullName evidence="6">Exodeoxyribonuclease 7 small subunit</fullName>
        <ecNumber evidence="6">3.1.11.6</ecNumber>
    </recommendedName>
    <alternativeName>
        <fullName evidence="6">Exodeoxyribonuclease VII small subunit</fullName>
        <shortName evidence="6">Exonuclease VII small subunit</shortName>
    </alternativeName>
</protein>
<comment type="function">
    <text evidence="6">Bidirectionally degrades single-stranded DNA into large acid-insoluble oligonucleotides, which are then degraded further into small acid-soluble oligonucleotides.</text>
</comment>
<name>A0A2J6X5T7_9CHLR</name>
<dbReference type="OMA" id="HELEIWQ"/>
<evidence type="ECO:0000256" key="6">
    <source>
        <dbReference type="HAMAP-Rule" id="MF_00337"/>
    </source>
</evidence>
<organism evidence="7 8">
    <name type="scientific">Chloroflexus aggregans</name>
    <dbReference type="NCBI Taxonomy" id="152260"/>
    <lineage>
        <taxon>Bacteria</taxon>
        <taxon>Bacillati</taxon>
        <taxon>Chloroflexota</taxon>
        <taxon>Chloroflexia</taxon>
        <taxon>Chloroflexales</taxon>
        <taxon>Chloroflexineae</taxon>
        <taxon>Chloroflexaceae</taxon>
        <taxon>Chloroflexus</taxon>
    </lineage>
</organism>
<accession>A0A2J6X5T7</accession>
<dbReference type="EC" id="3.1.11.6" evidence="6"/>
<proteinExistence type="inferred from homology"/>
<comment type="subcellular location">
    <subcellularLocation>
        <location evidence="6">Cytoplasm</location>
    </subcellularLocation>
</comment>
<dbReference type="PANTHER" id="PTHR34137:SF1">
    <property type="entry name" value="EXODEOXYRIBONUCLEASE 7 SMALL SUBUNIT"/>
    <property type="match status" value="1"/>
</dbReference>
<dbReference type="EMBL" id="PNIQ01000491">
    <property type="protein sequence ID" value="PMP81998.1"/>
    <property type="molecule type" value="Genomic_DNA"/>
</dbReference>
<dbReference type="HAMAP" id="MF_00337">
    <property type="entry name" value="Exonuc_7_S"/>
    <property type="match status" value="1"/>
</dbReference>
<evidence type="ECO:0000256" key="2">
    <source>
        <dbReference type="ARBA" id="ARBA00022490"/>
    </source>
</evidence>
<dbReference type="Proteomes" id="UP000243376">
    <property type="component" value="Unassembled WGS sequence"/>
</dbReference>
<comment type="catalytic activity">
    <reaction evidence="6">
        <text>Exonucleolytic cleavage in either 5'- to 3'- or 3'- to 5'-direction to yield nucleoside 5'-phosphates.</text>
        <dbReference type="EC" id="3.1.11.6"/>
    </reaction>
</comment>
<evidence type="ECO:0000256" key="4">
    <source>
        <dbReference type="ARBA" id="ARBA00022801"/>
    </source>
</evidence>
<dbReference type="GO" id="GO:0008855">
    <property type="term" value="F:exodeoxyribonuclease VII activity"/>
    <property type="evidence" value="ECO:0007669"/>
    <property type="project" value="UniProtKB-UniRule"/>
</dbReference>